<organism evidence="3">
    <name type="scientific">Harpegnathos saltator</name>
    <name type="common">Jerdon's jumping ant</name>
    <dbReference type="NCBI Taxonomy" id="610380"/>
    <lineage>
        <taxon>Eukaryota</taxon>
        <taxon>Metazoa</taxon>
        <taxon>Ecdysozoa</taxon>
        <taxon>Arthropoda</taxon>
        <taxon>Hexapoda</taxon>
        <taxon>Insecta</taxon>
        <taxon>Pterygota</taxon>
        <taxon>Neoptera</taxon>
        <taxon>Endopterygota</taxon>
        <taxon>Hymenoptera</taxon>
        <taxon>Apocrita</taxon>
        <taxon>Aculeata</taxon>
        <taxon>Formicoidea</taxon>
        <taxon>Formicidae</taxon>
        <taxon>Ponerinae</taxon>
        <taxon>Ponerini</taxon>
        <taxon>Harpegnathos</taxon>
    </lineage>
</organism>
<feature type="region of interest" description="Disordered" evidence="1">
    <location>
        <begin position="180"/>
        <end position="202"/>
    </location>
</feature>
<dbReference type="InParanoid" id="E2BIF7"/>
<name>E2BIF7_HARSA</name>
<dbReference type="Proteomes" id="UP000008237">
    <property type="component" value="Unassembled WGS sequence"/>
</dbReference>
<evidence type="ECO:0000256" key="1">
    <source>
        <dbReference type="SAM" id="MobiDB-lite"/>
    </source>
</evidence>
<gene>
    <name evidence="2" type="ORF">EAI_07370</name>
</gene>
<dbReference type="AlphaFoldDB" id="E2BIF7"/>
<accession>E2BIF7</accession>
<evidence type="ECO:0000313" key="2">
    <source>
        <dbReference type="EMBL" id="EFN84545.1"/>
    </source>
</evidence>
<evidence type="ECO:0000313" key="3">
    <source>
        <dbReference type="Proteomes" id="UP000008237"/>
    </source>
</evidence>
<proteinExistence type="predicted"/>
<dbReference type="EMBL" id="GL448504">
    <property type="protein sequence ID" value="EFN84545.1"/>
    <property type="molecule type" value="Genomic_DNA"/>
</dbReference>
<sequence length="238" mass="25937">MSEFILYQQRVGATECHLNKGPVDRGVLRYGFISRDDGGVGDGDGVSVLVTVVVRTERVREARLVLGSPRPTPASYPTIDTPTAASTHTDVASVRALLRTEVYQYQVNLDTEVSRGAQRPPPPPPPAKASNGAFNQEDRPQTMVITRNETPGSTVDERGGEGQLTTFIPTRGVDLKTELDEKDERTSTGAITSEGSEDHAGRFDCPRAITQRHATYGTIPMLTSQSFNMCFLVIFRGI</sequence>
<keyword evidence="3" id="KW-1185">Reference proteome</keyword>
<reference evidence="2 3" key="1">
    <citation type="journal article" date="2010" name="Science">
        <title>Genomic comparison of the ants Camponotus floridanus and Harpegnathos saltator.</title>
        <authorList>
            <person name="Bonasio R."/>
            <person name="Zhang G."/>
            <person name="Ye C."/>
            <person name="Mutti N.S."/>
            <person name="Fang X."/>
            <person name="Qin N."/>
            <person name="Donahue G."/>
            <person name="Yang P."/>
            <person name="Li Q."/>
            <person name="Li C."/>
            <person name="Zhang P."/>
            <person name="Huang Z."/>
            <person name="Berger S.L."/>
            <person name="Reinberg D."/>
            <person name="Wang J."/>
            <person name="Liebig J."/>
        </authorList>
    </citation>
    <scope>NUCLEOTIDE SEQUENCE [LARGE SCALE GENOMIC DNA]</scope>
    <source>
        <strain evidence="2 3">R22 G/1</strain>
    </source>
</reference>
<protein>
    <submittedName>
        <fullName evidence="2">Uncharacterized protein</fullName>
    </submittedName>
</protein>
<feature type="region of interest" description="Disordered" evidence="1">
    <location>
        <begin position="113"/>
        <end position="139"/>
    </location>
</feature>